<gene>
    <name evidence="2" type="ORF">P5673_001927</name>
</gene>
<evidence type="ECO:0000256" key="1">
    <source>
        <dbReference type="SAM" id="MobiDB-lite"/>
    </source>
</evidence>
<accession>A0AAD9VGD7</accession>
<organism evidence="2 3">
    <name type="scientific">Acropora cervicornis</name>
    <name type="common">Staghorn coral</name>
    <dbReference type="NCBI Taxonomy" id="6130"/>
    <lineage>
        <taxon>Eukaryota</taxon>
        <taxon>Metazoa</taxon>
        <taxon>Cnidaria</taxon>
        <taxon>Anthozoa</taxon>
        <taxon>Hexacorallia</taxon>
        <taxon>Scleractinia</taxon>
        <taxon>Astrocoeniina</taxon>
        <taxon>Acroporidae</taxon>
        <taxon>Acropora</taxon>
    </lineage>
</organism>
<reference evidence="2" key="2">
    <citation type="journal article" date="2023" name="Science">
        <title>Genomic signatures of disease resistance in endangered staghorn corals.</title>
        <authorList>
            <person name="Vollmer S.V."/>
            <person name="Selwyn J.D."/>
            <person name="Despard B.A."/>
            <person name="Roesel C.L."/>
        </authorList>
    </citation>
    <scope>NUCLEOTIDE SEQUENCE</scope>
    <source>
        <strain evidence="2">K2</strain>
    </source>
</reference>
<proteinExistence type="predicted"/>
<feature type="compositionally biased region" description="Polar residues" evidence="1">
    <location>
        <begin position="1"/>
        <end position="12"/>
    </location>
</feature>
<keyword evidence="3" id="KW-1185">Reference proteome</keyword>
<sequence>MFTTGTIQTYPSSVPKDFEDGSSSEPRNFGTLIIDEDVFTAPPFLTSRSMKWSPGNCLIFKHVSAELVVNVPVSLL</sequence>
<comment type="caution">
    <text evidence="2">The sequence shown here is derived from an EMBL/GenBank/DDBJ whole genome shotgun (WGS) entry which is preliminary data.</text>
</comment>
<dbReference type="Proteomes" id="UP001249851">
    <property type="component" value="Unassembled WGS sequence"/>
</dbReference>
<reference evidence="2" key="1">
    <citation type="journal article" date="2023" name="G3 (Bethesda)">
        <title>Whole genome assembly and annotation of the endangered Caribbean coral Acropora cervicornis.</title>
        <authorList>
            <person name="Selwyn J.D."/>
            <person name="Vollmer S.V."/>
        </authorList>
    </citation>
    <scope>NUCLEOTIDE SEQUENCE</scope>
    <source>
        <strain evidence="2">K2</strain>
    </source>
</reference>
<protein>
    <submittedName>
        <fullName evidence="2">Uncharacterized protein</fullName>
    </submittedName>
</protein>
<dbReference type="AlphaFoldDB" id="A0AAD9VGD7"/>
<feature type="region of interest" description="Disordered" evidence="1">
    <location>
        <begin position="1"/>
        <end position="28"/>
    </location>
</feature>
<evidence type="ECO:0000313" key="2">
    <source>
        <dbReference type="EMBL" id="KAK2572915.1"/>
    </source>
</evidence>
<evidence type="ECO:0000313" key="3">
    <source>
        <dbReference type="Proteomes" id="UP001249851"/>
    </source>
</evidence>
<name>A0AAD9VGD7_ACRCE</name>
<dbReference type="EMBL" id="JARQWQ010000003">
    <property type="protein sequence ID" value="KAK2572915.1"/>
    <property type="molecule type" value="Genomic_DNA"/>
</dbReference>